<name>A0A7V4WJS8_9BACT</name>
<dbReference type="GO" id="GO:0008820">
    <property type="term" value="F:cobinamide phosphate guanylyltransferase activity"/>
    <property type="evidence" value="ECO:0007669"/>
    <property type="project" value="UniProtKB-EC"/>
</dbReference>
<feature type="binding site" evidence="19">
    <location>
        <position position="65"/>
    </location>
    <ligand>
        <name>GTP</name>
        <dbReference type="ChEBI" id="CHEBI:37565"/>
    </ligand>
</feature>
<comment type="pathway">
    <text evidence="6">Cofactor biosynthesis; adenosylcobalamin biosynthesis; adenosylcobalamin from cob(II)yrinate a,c-diamide: step 5/7.</text>
</comment>
<evidence type="ECO:0000256" key="2">
    <source>
        <dbReference type="ARBA" id="ARBA00000711"/>
    </source>
</evidence>
<feature type="binding site" evidence="19">
    <location>
        <position position="86"/>
    </location>
    <ligand>
        <name>GTP</name>
        <dbReference type="ChEBI" id="CHEBI:37565"/>
    </ligand>
</feature>
<evidence type="ECO:0000256" key="13">
    <source>
        <dbReference type="ARBA" id="ARBA00022777"/>
    </source>
</evidence>
<evidence type="ECO:0000256" key="16">
    <source>
        <dbReference type="ARBA" id="ARBA00029570"/>
    </source>
</evidence>
<dbReference type="PIRSF" id="PIRSF006135">
    <property type="entry name" value="CobU"/>
    <property type="match status" value="1"/>
</dbReference>
<evidence type="ECO:0000256" key="4">
    <source>
        <dbReference type="ARBA" id="ARBA00003889"/>
    </source>
</evidence>
<feature type="binding site" evidence="19">
    <location>
        <begin position="12"/>
        <end position="19"/>
    </location>
    <ligand>
        <name>GTP</name>
        <dbReference type="ChEBI" id="CHEBI:37565"/>
    </ligand>
</feature>
<accession>A0A7V4WJS8</accession>
<keyword evidence="15 19" id="KW-0342">GTP-binding</keyword>
<evidence type="ECO:0000256" key="8">
    <source>
        <dbReference type="ARBA" id="ARBA00012016"/>
    </source>
</evidence>
<evidence type="ECO:0000256" key="9">
    <source>
        <dbReference type="ARBA" id="ARBA00012523"/>
    </source>
</evidence>
<dbReference type="UniPathway" id="UPA00148">
    <property type="reaction ID" value="UER00236"/>
</dbReference>
<organism evidence="20">
    <name type="scientific">Candidatus Caldatribacterium saccharofermentans</name>
    <dbReference type="NCBI Taxonomy" id="1454753"/>
    <lineage>
        <taxon>Bacteria</taxon>
        <taxon>Pseudomonadati</taxon>
        <taxon>Atribacterota</taxon>
        <taxon>Atribacteria</taxon>
        <taxon>Atribacterales</taxon>
        <taxon>Candidatus Caldatribacteriaceae</taxon>
        <taxon>Candidatus Caldatribacterium</taxon>
    </lineage>
</organism>
<dbReference type="CDD" id="cd00544">
    <property type="entry name" value="CobU"/>
    <property type="match status" value="1"/>
</dbReference>
<evidence type="ECO:0000256" key="15">
    <source>
        <dbReference type="ARBA" id="ARBA00023134"/>
    </source>
</evidence>
<keyword evidence="10" id="KW-0169">Cobalamin biosynthesis</keyword>
<dbReference type="GO" id="GO:0009236">
    <property type="term" value="P:cobalamin biosynthetic process"/>
    <property type="evidence" value="ECO:0007669"/>
    <property type="project" value="UniProtKB-UniPathway"/>
</dbReference>
<evidence type="ECO:0000256" key="17">
    <source>
        <dbReference type="ARBA" id="ARBA00030571"/>
    </source>
</evidence>
<feature type="active site" description="GMP-histidine intermediate" evidence="18">
    <location>
        <position position="53"/>
    </location>
</feature>
<evidence type="ECO:0000256" key="5">
    <source>
        <dbReference type="ARBA" id="ARBA00004692"/>
    </source>
</evidence>
<evidence type="ECO:0000256" key="3">
    <source>
        <dbReference type="ARBA" id="ARBA00001522"/>
    </source>
</evidence>
<comment type="similarity">
    <text evidence="7">Belongs to the CobU/CobP family.</text>
</comment>
<keyword evidence="13 20" id="KW-0418">Kinase</keyword>
<dbReference type="EMBL" id="DTIY01000017">
    <property type="protein sequence ID" value="HGY38645.1"/>
    <property type="molecule type" value="Genomic_DNA"/>
</dbReference>
<protein>
    <recommendedName>
        <fullName evidence="16">Adenosylcobinamide kinase</fullName>
        <ecNumber evidence="8">2.7.1.156</ecNumber>
        <ecNumber evidence="9">2.7.7.62</ecNumber>
    </recommendedName>
    <alternativeName>
        <fullName evidence="17">Adenosylcobinamide-phosphate guanylyltransferase</fullName>
    </alternativeName>
</protein>
<evidence type="ECO:0000256" key="10">
    <source>
        <dbReference type="ARBA" id="ARBA00022573"/>
    </source>
</evidence>
<proteinExistence type="inferred from homology"/>
<dbReference type="EC" id="2.7.7.62" evidence="9"/>
<comment type="caution">
    <text evidence="20">The sequence shown here is derived from an EMBL/GenBank/DDBJ whole genome shotgun (WGS) entry which is preliminary data.</text>
</comment>
<dbReference type="InterPro" id="IPR027417">
    <property type="entry name" value="P-loop_NTPase"/>
</dbReference>
<sequence>MVVHAERVLILGGARSGKSRLALRMVEETGLPAIFCATGIPVDEEMRSRILRHQKERPPHFTTVETPYGFSPLKALELSGKAVLLDCVSFLVSNVLLEEEDGERAYGRVVEEFGMLFARQEEEGFFLVLVSNEVGMGVVPDSRLGREFRDLLGRVNQWLAERAHRVYFVIAGIPWQLR</sequence>
<feature type="binding site" evidence="19">
    <location>
        <begin position="37"/>
        <end position="39"/>
    </location>
    <ligand>
        <name>GTP</name>
        <dbReference type="ChEBI" id="CHEBI:37565"/>
    </ligand>
</feature>
<dbReference type="Gene3D" id="3.40.50.300">
    <property type="entry name" value="P-loop containing nucleotide triphosphate hydrolases"/>
    <property type="match status" value="1"/>
</dbReference>
<evidence type="ECO:0000256" key="7">
    <source>
        <dbReference type="ARBA" id="ARBA00007490"/>
    </source>
</evidence>
<dbReference type="Pfam" id="PF02283">
    <property type="entry name" value="CobU"/>
    <property type="match status" value="1"/>
</dbReference>
<comment type="catalytic activity">
    <reaction evidence="1">
        <text>adenosylcob(III)inamide + ATP = adenosylcob(III)inamide phosphate + ADP + H(+)</text>
        <dbReference type="Rhea" id="RHEA:15769"/>
        <dbReference type="ChEBI" id="CHEBI:2480"/>
        <dbReference type="ChEBI" id="CHEBI:15378"/>
        <dbReference type="ChEBI" id="CHEBI:30616"/>
        <dbReference type="ChEBI" id="CHEBI:58502"/>
        <dbReference type="ChEBI" id="CHEBI:456216"/>
        <dbReference type="EC" id="2.7.1.156"/>
    </reaction>
</comment>
<keyword evidence="20" id="KW-0548">Nucleotidyltransferase</keyword>
<evidence type="ECO:0000256" key="11">
    <source>
        <dbReference type="ARBA" id="ARBA00022679"/>
    </source>
</evidence>
<dbReference type="GO" id="GO:0043752">
    <property type="term" value="F:adenosylcobinamide kinase activity"/>
    <property type="evidence" value="ECO:0007669"/>
    <property type="project" value="UniProtKB-EC"/>
</dbReference>
<dbReference type="NCBIfam" id="NF004469">
    <property type="entry name" value="PRK05800.1"/>
    <property type="match status" value="1"/>
</dbReference>
<keyword evidence="11 20" id="KW-0808">Transferase</keyword>
<comment type="catalytic activity">
    <reaction evidence="2">
        <text>adenosylcob(III)inamide phosphate + GTP + H(+) = adenosylcob(III)inamide-GDP + diphosphate</text>
        <dbReference type="Rhea" id="RHEA:22712"/>
        <dbReference type="ChEBI" id="CHEBI:15378"/>
        <dbReference type="ChEBI" id="CHEBI:33019"/>
        <dbReference type="ChEBI" id="CHEBI:37565"/>
        <dbReference type="ChEBI" id="CHEBI:58502"/>
        <dbReference type="ChEBI" id="CHEBI:60487"/>
        <dbReference type="EC" id="2.7.7.62"/>
    </reaction>
</comment>
<dbReference type="PANTHER" id="PTHR34848">
    <property type="match status" value="1"/>
</dbReference>
<gene>
    <name evidence="20" type="primary">cobU</name>
    <name evidence="20" type="ORF">ENW11_02380</name>
</gene>
<evidence type="ECO:0000256" key="12">
    <source>
        <dbReference type="ARBA" id="ARBA00022741"/>
    </source>
</evidence>
<dbReference type="InterPro" id="IPR003203">
    <property type="entry name" value="CobU/CobP"/>
</dbReference>
<keyword evidence="12 19" id="KW-0547">Nucleotide-binding</keyword>
<dbReference type="GO" id="GO:0005525">
    <property type="term" value="F:GTP binding"/>
    <property type="evidence" value="ECO:0007669"/>
    <property type="project" value="UniProtKB-KW"/>
</dbReference>
<dbReference type="AlphaFoldDB" id="A0A7V4WJS8"/>
<evidence type="ECO:0000256" key="1">
    <source>
        <dbReference type="ARBA" id="ARBA00000312"/>
    </source>
</evidence>
<evidence type="ECO:0000256" key="18">
    <source>
        <dbReference type="PIRSR" id="PIRSR006135-1"/>
    </source>
</evidence>
<keyword evidence="14" id="KW-0067">ATP-binding</keyword>
<comment type="catalytic activity">
    <reaction evidence="3">
        <text>adenosylcob(III)inamide + GTP = adenosylcob(III)inamide phosphate + GDP + H(+)</text>
        <dbReference type="Rhea" id="RHEA:15765"/>
        <dbReference type="ChEBI" id="CHEBI:2480"/>
        <dbReference type="ChEBI" id="CHEBI:15378"/>
        <dbReference type="ChEBI" id="CHEBI:37565"/>
        <dbReference type="ChEBI" id="CHEBI:58189"/>
        <dbReference type="ChEBI" id="CHEBI:58502"/>
        <dbReference type="EC" id="2.7.1.156"/>
    </reaction>
</comment>
<dbReference type="PANTHER" id="PTHR34848:SF1">
    <property type="entry name" value="BIFUNCTIONAL ADENOSYLCOBALAMIN BIOSYNTHESIS PROTEIN COBU"/>
    <property type="match status" value="1"/>
</dbReference>
<evidence type="ECO:0000256" key="6">
    <source>
        <dbReference type="ARBA" id="ARBA00005159"/>
    </source>
</evidence>
<reference evidence="20" key="1">
    <citation type="journal article" date="2020" name="mSystems">
        <title>Genome- and Community-Level Interaction Insights into Carbon Utilization and Element Cycling Functions of Hydrothermarchaeota in Hydrothermal Sediment.</title>
        <authorList>
            <person name="Zhou Z."/>
            <person name="Liu Y."/>
            <person name="Xu W."/>
            <person name="Pan J."/>
            <person name="Luo Z.H."/>
            <person name="Li M."/>
        </authorList>
    </citation>
    <scope>NUCLEOTIDE SEQUENCE [LARGE SCALE GENOMIC DNA]</scope>
    <source>
        <strain evidence="20">SpSt-82</strain>
    </source>
</reference>
<evidence type="ECO:0000256" key="14">
    <source>
        <dbReference type="ARBA" id="ARBA00022840"/>
    </source>
</evidence>
<evidence type="ECO:0000256" key="19">
    <source>
        <dbReference type="PIRSR" id="PIRSR006135-2"/>
    </source>
</evidence>
<dbReference type="GO" id="GO:0005524">
    <property type="term" value="F:ATP binding"/>
    <property type="evidence" value="ECO:0007669"/>
    <property type="project" value="UniProtKB-KW"/>
</dbReference>
<comment type="function">
    <text evidence="4">Catalyzes ATP-dependent phosphorylation of adenosylcobinamide and addition of GMP to adenosylcobinamide phosphate.</text>
</comment>
<dbReference type="EC" id="2.7.1.156" evidence="8"/>
<comment type="pathway">
    <text evidence="5">Cofactor biosynthesis; adenosylcobalamin biosynthesis; adenosylcobalamin from cob(II)yrinate a,c-diamide: step 6/7.</text>
</comment>
<dbReference type="SUPFAM" id="SSF52540">
    <property type="entry name" value="P-loop containing nucleoside triphosphate hydrolases"/>
    <property type="match status" value="1"/>
</dbReference>
<evidence type="ECO:0000313" key="20">
    <source>
        <dbReference type="EMBL" id="HGY38645.1"/>
    </source>
</evidence>